<organism evidence="2 3">
    <name type="scientific">Glomus cerebriforme</name>
    <dbReference type="NCBI Taxonomy" id="658196"/>
    <lineage>
        <taxon>Eukaryota</taxon>
        <taxon>Fungi</taxon>
        <taxon>Fungi incertae sedis</taxon>
        <taxon>Mucoromycota</taxon>
        <taxon>Glomeromycotina</taxon>
        <taxon>Glomeromycetes</taxon>
        <taxon>Glomerales</taxon>
        <taxon>Glomeraceae</taxon>
        <taxon>Glomus</taxon>
    </lineage>
</organism>
<accession>A0A397T3E1</accession>
<feature type="transmembrane region" description="Helical" evidence="1">
    <location>
        <begin position="320"/>
        <end position="339"/>
    </location>
</feature>
<keyword evidence="3" id="KW-1185">Reference proteome</keyword>
<dbReference type="AlphaFoldDB" id="A0A397T3E1"/>
<dbReference type="EMBL" id="QKYT01000140">
    <property type="protein sequence ID" value="RIA91869.1"/>
    <property type="molecule type" value="Genomic_DNA"/>
</dbReference>
<evidence type="ECO:0000313" key="3">
    <source>
        <dbReference type="Proteomes" id="UP000265703"/>
    </source>
</evidence>
<name>A0A397T3E1_9GLOM</name>
<dbReference type="OrthoDB" id="2378254at2759"/>
<keyword evidence="1" id="KW-1133">Transmembrane helix</keyword>
<feature type="transmembrane region" description="Helical" evidence="1">
    <location>
        <begin position="230"/>
        <end position="249"/>
    </location>
</feature>
<gene>
    <name evidence="2" type="ORF">C1645_766381</name>
</gene>
<evidence type="ECO:0000256" key="1">
    <source>
        <dbReference type="SAM" id="Phobius"/>
    </source>
</evidence>
<reference evidence="2 3" key="1">
    <citation type="submission" date="2018-06" db="EMBL/GenBank/DDBJ databases">
        <title>Comparative genomics reveals the genomic features of Rhizophagus irregularis, R. cerebriforme, R. diaphanum and Gigaspora rosea, and their symbiotic lifestyle signature.</title>
        <authorList>
            <person name="Morin E."/>
            <person name="San Clemente H."/>
            <person name="Chen E.C.H."/>
            <person name="De La Providencia I."/>
            <person name="Hainaut M."/>
            <person name="Kuo A."/>
            <person name="Kohler A."/>
            <person name="Murat C."/>
            <person name="Tang N."/>
            <person name="Roy S."/>
            <person name="Loubradou J."/>
            <person name="Henrissat B."/>
            <person name="Grigoriev I.V."/>
            <person name="Corradi N."/>
            <person name="Roux C."/>
            <person name="Martin F.M."/>
        </authorList>
    </citation>
    <scope>NUCLEOTIDE SEQUENCE [LARGE SCALE GENOMIC DNA]</scope>
    <source>
        <strain evidence="2 3">DAOM 227022</strain>
    </source>
</reference>
<dbReference type="Proteomes" id="UP000265703">
    <property type="component" value="Unassembled WGS sequence"/>
</dbReference>
<evidence type="ECO:0008006" key="4">
    <source>
        <dbReference type="Google" id="ProtNLM"/>
    </source>
</evidence>
<sequence>MAISNLSCSIIISMAIFFGVFFGVNYPEIKRSEYIPTICQSLSATFSPRFCCDLKCTCDNAKSGLPECESLVFQSQSLSTVACEQNSTLCPKSGSDAFCYNDCSIGHYKNCAGCRYVTHESCNMNCGKCYDIKLNVIYNVDRQQQNSTYTQNFKSIDDAKDFLTDHKPNKIFWCYYNPSSVTEVILNRNFTSWKWVIFAFSSLPLFVSFIVLTNHVLCNYIDDYTWRWSVVFFIWIGIILPLIILLEVWEYGPVFKTGLKVLMVFILFFVALGSLPLVIKFLISCEFTRLQIIILSFMGLIIPLVMYIPIILYVPSSIKIGSYILIIQLVLVLLTIISNRISLKASVLKNIMYL</sequence>
<keyword evidence="1" id="KW-0812">Transmembrane</keyword>
<proteinExistence type="predicted"/>
<protein>
    <recommendedName>
        <fullName evidence="4">TNFR-Cys domain-containing protein</fullName>
    </recommendedName>
</protein>
<feature type="transmembrane region" description="Helical" evidence="1">
    <location>
        <begin position="7"/>
        <end position="26"/>
    </location>
</feature>
<feature type="transmembrane region" description="Helical" evidence="1">
    <location>
        <begin position="290"/>
        <end position="314"/>
    </location>
</feature>
<comment type="caution">
    <text evidence="2">The sequence shown here is derived from an EMBL/GenBank/DDBJ whole genome shotgun (WGS) entry which is preliminary data.</text>
</comment>
<evidence type="ECO:0000313" key="2">
    <source>
        <dbReference type="EMBL" id="RIA91869.1"/>
    </source>
</evidence>
<feature type="transmembrane region" description="Helical" evidence="1">
    <location>
        <begin position="195"/>
        <end position="218"/>
    </location>
</feature>
<feature type="transmembrane region" description="Helical" evidence="1">
    <location>
        <begin position="261"/>
        <end position="283"/>
    </location>
</feature>
<keyword evidence="1" id="KW-0472">Membrane</keyword>